<dbReference type="Gene3D" id="3.50.50.60">
    <property type="entry name" value="FAD/NAD(P)-binding domain"/>
    <property type="match status" value="2"/>
</dbReference>
<evidence type="ECO:0000256" key="1">
    <source>
        <dbReference type="ARBA" id="ARBA00022630"/>
    </source>
</evidence>
<dbReference type="InterPro" id="IPR036188">
    <property type="entry name" value="FAD/NAD-bd_sf"/>
</dbReference>
<comment type="caution">
    <text evidence="4">The sequence shown here is derived from an EMBL/GenBank/DDBJ whole genome shotgun (WGS) entry which is preliminary data.</text>
</comment>
<dbReference type="PRINTS" id="PR00469">
    <property type="entry name" value="PNDRDTASEII"/>
</dbReference>
<dbReference type="PRINTS" id="PR00368">
    <property type="entry name" value="FADPNR"/>
</dbReference>
<sequence length="278" mass="30193">MYDIAIIGKGPAGISAAINANARNKKTIIFGGDSRKVLLSPSIPNYPGLPEITGMDFMSRLNEHLYKTDSVFVNKTVIAVYAMGDYFSIQAENDFYEAKKVILTTGVDFKKSIENEDTFLGNGISYCATCDAPLYKGKVVAVVGYNDESIEETKFLSQVCSKVYFVPMTKGNFDFAENVEIIKDVPVKFEGALKAEKLILKKSEVIADGFFVLKDSLPLSSLVPGLEVEGPHVKVNKNMETNIKGLYAAGDVTGKPYQIAKAVGEGQIAALNVSDEIS</sequence>
<feature type="domain" description="FAD/NAD(P)-binding" evidence="3">
    <location>
        <begin position="2"/>
        <end position="266"/>
    </location>
</feature>
<organism evidence="4 5">
    <name type="scientific">Caloramator mitchellensis</name>
    <dbReference type="NCBI Taxonomy" id="908809"/>
    <lineage>
        <taxon>Bacteria</taxon>
        <taxon>Bacillati</taxon>
        <taxon>Bacillota</taxon>
        <taxon>Clostridia</taxon>
        <taxon>Eubacteriales</taxon>
        <taxon>Clostridiaceae</taxon>
        <taxon>Caloramator</taxon>
    </lineage>
</organism>
<evidence type="ECO:0000313" key="4">
    <source>
        <dbReference type="EMBL" id="KRQ87485.1"/>
    </source>
</evidence>
<evidence type="ECO:0000259" key="3">
    <source>
        <dbReference type="Pfam" id="PF07992"/>
    </source>
</evidence>
<dbReference type="EMBL" id="LKHP01000003">
    <property type="protein sequence ID" value="KRQ87485.1"/>
    <property type="molecule type" value="Genomic_DNA"/>
</dbReference>
<evidence type="ECO:0000313" key="5">
    <source>
        <dbReference type="Proteomes" id="UP000052015"/>
    </source>
</evidence>
<dbReference type="EC" id="1.8.1.9" evidence="4"/>
<dbReference type="PANTHER" id="PTHR48105">
    <property type="entry name" value="THIOREDOXIN REDUCTASE 1-RELATED-RELATED"/>
    <property type="match status" value="1"/>
</dbReference>
<dbReference type="SUPFAM" id="SSF51905">
    <property type="entry name" value="FAD/NAD(P)-binding domain"/>
    <property type="match status" value="1"/>
</dbReference>
<dbReference type="GO" id="GO:0004791">
    <property type="term" value="F:thioredoxin-disulfide reductase (NADPH) activity"/>
    <property type="evidence" value="ECO:0007669"/>
    <property type="project" value="UniProtKB-EC"/>
</dbReference>
<dbReference type="AlphaFoldDB" id="A0A0R3JYV5"/>
<dbReference type="STRING" id="908809.ABG79_00823"/>
<dbReference type="InterPro" id="IPR050097">
    <property type="entry name" value="Ferredoxin-NADP_redctase_2"/>
</dbReference>
<dbReference type="OrthoDB" id="9806179at2"/>
<name>A0A0R3JYV5_CALMK</name>
<dbReference type="Pfam" id="PF07992">
    <property type="entry name" value="Pyr_redox_2"/>
    <property type="match status" value="1"/>
</dbReference>
<dbReference type="RefSeq" id="WP_057977385.1">
    <property type="nucleotide sequence ID" value="NZ_LKHP01000003.1"/>
</dbReference>
<reference evidence="4 5" key="1">
    <citation type="submission" date="2015-09" db="EMBL/GenBank/DDBJ databases">
        <title>Draft genome sequence of a Caloramator mitchellensis, a moderate thermophile from the Great Artesian Basin of Australia.</title>
        <authorList>
            <person name="Patel B.K."/>
        </authorList>
    </citation>
    <scope>NUCLEOTIDE SEQUENCE [LARGE SCALE GENOMIC DNA]</scope>
    <source>
        <strain evidence="4 5">VF08</strain>
    </source>
</reference>
<proteinExistence type="predicted"/>
<dbReference type="PATRIC" id="fig|908809.3.peg.832"/>
<protein>
    <submittedName>
        <fullName evidence="4">Thioredoxin reductase</fullName>
        <ecNumber evidence="4">1.8.1.9</ecNumber>
    </submittedName>
</protein>
<dbReference type="InterPro" id="IPR023753">
    <property type="entry name" value="FAD/NAD-binding_dom"/>
</dbReference>
<keyword evidence="2 4" id="KW-0560">Oxidoreductase</keyword>
<accession>A0A0R3JYV5</accession>
<keyword evidence="5" id="KW-1185">Reference proteome</keyword>
<dbReference type="Proteomes" id="UP000052015">
    <property type="component" value="Unassembled WGS sequence"/>
</dbReference>
<evidence type="ECO:0000256" key="2">
    <source>
        <dbReference type="ARBA" id="ARBA00023002"/>
    </source>
</evidence>
<gene>
    <name evidence="4" type="primary">trxB_3</name>
    <name evidence="4" type="ORF">ABG79_00823</name>
</gene>
<keyword evidence="1" id="KW-0285">Flavoprotein</keyword>